<dbReference type="Proteomes" id="UP000886687">
    <property type="component" value="Unassembled WGS sequence"/>
</dbReference>
<reference evidence="2" key="1">
    <citation type="journal article" date="2021" name="Proc. Natl. Acad. Sci. U.S.A.">
        <title>Global biogeography of chemosynthetic symbionts reveals both localized and globally distributed symbiont groups. .</title>
        <authorList>
            <person name="Osvatic J.T."/>
            <person name="Wilkins L.G.E."/>
            <person name="Leibrecht L."/>
            <person name="Leray M."/>
            <person name="Zauner S."/>
            <person name="Polzin J."/>
            <person name="Camacho Y."/>
            <person name="Gros O."/>
            <person name="van Gils J.A."/>
            <person name="Eisen J.A."/>
            <person name="Petersen J.M."/>
            <person name="Yuen B."/>
        </authorList>
    </citation>
    <scope>NUCLEOTIDE SEQUENCE</scope>
    <source>
        <strain evidence="2">MAGL173</strain>
    </source>
</reference>
<comment type="caution">
    <text evidence="2">The sequence shown here is derived from an EMBL/GenBank/DDBJ whole genome shotgun (WGS) entry which is preliminary data.</text>
</comment>
<accession>A0A9E4N312</accession>
<organism evidence="2 3">
    <name type="scientific">Candidatus Thiodiazotropha lotti</name>
    <dbReference type="NCBI Taxonomy" id="2792787"/>
    <lineage>
        <taxon>Bacteria</taxon>
        <taxon>Pseudomonadati</taxon>
        <taxon>Pseudomonadota</taxon>
        <taxon>Gammaproteobacteria</taxon>
        <taxon>Chromatiales</taxon>
        <taxon>Sedimenticolaceae</taxon>
        <taxon>Candidatus Thiodiazotropha</taxon>
    </lineage>
</organism>
<feature type="chain" id="PRO_5039525947" description="Secreted protein" evidence="1">
    <location>
        <begin position="22"/>
        <end position="72"/>
    </location>
</feature>
<evidence type="ECO:0000313" key="2">
    <source>
        <dbReference type="EMBL" id="MCG7941164.1"/>
    </source>
</evidence>
<feature type="signal peptide" evidence="1">
    <location>
        <begin position="1"/>
        <end position="21"/>
    </location>
</feature>
<name>A0A9E4N312_9GAMM</name>
<dbReference type="EMBL" id="JAEPDI010000023">
    <property type="protein sequence ID" value="MCG7941164.1"/>
    <property type="molecule type" value="Genomic_DNA"/>
</dbReference>
<protein>
    <recommendedName>
        <fullName evidence="4">Secreted protein</fullName>
    </recommendedName>
</protein>
<proteinExistence type="predicted"/>
<dbReference type="AlphaFoldDB" id="A0A9E4N312"/>
<evidence type="ECO:0000256" key="1">
    <source>
        <dbReference type="SAM" id="SignalP"/>
    </source>
</evidence>
<evidence type="ECO:0008006" key="4">
    <source>
        <dbReference type="Google" id="ProtNLM"/>
    </source>
</evidence>
<gene>
    <name evidence="2" type="ORF">JAZ04_20210</name>
</gene>
<evidence type="ECO:0000313" key="3">
    <source>
        <dbReference type="Proteomes" id="UP000886687"/>
    </source>
</evidence>
<sequence length="72" mass="8021">MNRIQAEWSLLLFLTTSAVLAGEAQSGTEEPPSMELLEFLGGFETPEGDWLDPLLLVDDRQAQQDDVVQEND</sequence>
<keyword evidence="1" id="KW-0732">Signal</keyword>